<dbReference type="NCBIfam" id="NF002332">
    <property type="entry name" value="PRK01293.1"/>
    <property type="match status" value="1"/>
</dbReference>
<dbReference type="EC" id="2.7.7.66" evidence="5"/>
<evidence type="ECO:0000256" key="1">
    <source>
        <dbReference type="ARBA" id="ARBA00022679"/>
    </source>
</evidence>
<keyword evidence="2 5" id="KW-0548">Nucleotidyltransferase</keyword>
<sequence length="202" mass="22511">MEYIAHDLLQLKEEAKLISYTPIPDWVEHSLGKAPFVVVRRAVQRDSLIPVGVRGERRNQRFGAFVSEQAVKQRIRPEDLVSIFQNGHFRNMPATGALKEVAIILKDFAWGPTGSVGFEFASGAEVVTTTSDLDILIRLSSYLSVEQAQLIVNQLKECPVSVDVQVETEKGAFSLVEYARGEKTLLLRTVYGPSLVKLNQLV</sequence>
<protein>
    <submittedName>
        <fullName evidence="5">Malonate decarboxylase holo-[acyl-carrier-protein] synthase</fullName>
        <ecNumber evidence="5">2.7.7.66</ecNumber>
    </submittedName>
</protein>
<name>A0A0B6AV77_PRIM2</name>
<dbReference type="KEGG" id="bmeg:BG04_3095"/>
<proteinExistence type="predicted"/>
<dbReference type="GO" id="GO:0016779">
    <property type="term" value="F:nucleotidyltransferase activity"/>
    <property type="evidence" value="ECO:0007669"/>
    <property type="project" value="UniProtKB-KW"/>
</dbReference>
<keyword evidence="1 5" id="KW-0808">Transferase</keyword>
<organism evidence="5 6">
    <name type="scientific">Priestia megaterium (strain ATCC 14581 / DSM 32 / CCUG 1817 / JCM 2506 / NBRC 15308 / NCIMB 9376 / NCTC 10342 / NRRL B-14308 / VKM B-512 / Ford 19)</name>
    <name type="common">Bacillus megaterium</name>
    <dbReference type="NCBI Taxonomy" id="1348623"/>
    <lineage>
        <taxon>Bacteria</taxon>
        <taxon>Bacillati</taxon>
        <taxon>Bacillota</taxon>
        <taxon>Bacilli</taxon>
        <taxon>Bacillales</taxon>
        <taxon>Bacillaceae</taxon>
        <taxon>Priestia</taxon>
    </lineage>
</organism>
<evidence type="ECO:0000313" key="6">
    <source>
        <dbReference type="Proteomes" id="UP000031829"/>
    </source>
</evidence>
<dbReference type="InterPro" id="IPR049180">
    <property type="entry name" value="MdcG_C"/>
</dbReference>
<dbReference type="InterPro" id="IPR048903">
    <property type="entry name" value="MdcG_N"/>
</dbReference>
<dbReference type="RefSeq" id="WP_013081833.1">
    <property type="nucleotide sequence ID" value="NZ_BCVB01000007.1"/>
</dbReference>
<evidence type="ECO:0000256" key="2">
    <source>
        <dbReference type="ARBA" id="ARBA00022695"/>
    </source>
</evidence>
<dbReference type="HOGENOM" id="CLU_111981_0_0_9"/>
<dbReference type="AlphaFoldDB" id="A0A0B6AV77"/>
<feature type="domain" description="Phosphoribosyl-dephospho-CoA transferase MdcG N-terminal" evidence="4">
    <location>
        <begin position="5"/>
        <end position="77"/>
    </location>
</feature>
<dbReference type="NCBIfam" id="TIGR03135">
    <property type="entry name" value="malonate_mdcG"/>
    <property type="match status" value="1"/>
</dbReference>
<evidence type="ECO:0000259" key="3">
    <source>
        <dbReference type="Pfam" id="PF10620"/>
    </source>
</evidence>
<dbReference type="Pfam" id="PF20866">
    <property type="entry name" value="MdcG_N"/>
    <property type="match status" value="1"/>
</dbReference>
<evidence type="ECO:0000313" key="5">
    <source>
        <dbReference type="EMBL" id="AJI25007.1"/>
    </source>
</evidence>
<dbReference type="Proteomes" id="UP000031829">
    <property type="component" value="Chromosome"/>
</dbReference>
<feature type="domain" description="Phosphoribosyl-dephospho-CoA transferase MdcG C-terminal" evidence="3">
    <location>
        <begin position="91"/>
        <end position="197"/>
    </location>
</feature>
<gene>
    <name evidence="5" type="primary">mdcG</name>
    <name evidence="5" type="ORF">BG04_3095</name>
</gene>
<dbReference type="Pfam" id="PF10620">
    <property type="entry name" value="MdcG"/>
    <property type="match status" value="1"/>
</dbReference>
<dbReference type="GeneID" id="93641159"/>
<evidence type="ECO:0000259" key="4">
    <source>
        <dbReference type="Pfam" id="PF20866"/>
    </source>
</evidence>
<dbReference type="EMBL" id="CP009920">
    <property type="protein sequence ID" value="AJI25007.1"/>
    <property type="molecule type" value="Genomic_DNA"/>
</dbReference>
<dbReference type="PATRIC" id="fig|592022.4.peg.718"/>
<reference evidence="5 6" key="1">
    <citation type="journal article" date="2015" name="Genome Announc.">
        <title>Complete genome sequences for 35 biothreat assay-relevant bacillus species.</title>
        <authorList>
            <person name="Johnson S.L."/>
            <person name="Daligault H.E."/>
            <person name="Davenport K.W."/>
            <person name="Jaissle J."/>
            <person name="Frey K.G."/>
            <person name="Ladner J.T."/>
            <person name="Broomall S.M."/>
            <person name="Bishop-Lilly K.A."/>
            <person name="Bruce D.C."/>
            <person name="Gibbons H.S."/>
            <person name="Coyne S.R."/>
            <person name="Lo C.C."/>
            <person name="Meincke L."/>
            <person name="Munk A.C."/>
            <person name="Koroleva G.I."/>
            <person name="Rosenzweig C.N."/>
            <person name="Palacios G.F."/>
            <person name="Redden C.L."/>
            <person name="Minogue T.D."/>
            <person name="Chain P.S."/>
        </authorList>
    </citation>
    <scope>NUCLEOTIDE SEQUENCE [LARGE SCALE GENOMIC DNA]</scope>
    <source>
        <strain evidence="6">ATCC 14581 / DSM 32 / JCM 2506 / NBRC 15308 / NCIMB 9376 / NCTC 10342 / NRRL B-14308 / VKM B-512</strain>
    </source>
</reference>
<dbReference type="InterPro" id="IPR017557">
    <property type="entry name" value="Holo-ACP_synthase"/>
</dbReference>
<accession>A0A0B6AV77</accession>